<reference evidence="3 4" key="1">
    <citation type="submission" date="2020-07" db="EMBL/GenBank/DDBJ databases">
        <title>Sequencing the genomes of 1000 actinobacteria strains.</title>
        <authorList>
            <person name="Klenk H.-P."/>
        </authorList>
    </citation>
    <scope>NUCLEOTIDE SEQUENCE [LARGE SCALE GENOMIC DNA]</scope>
    <source>
        <strain evidence="3 4">DSM 22083</strain>
    </source>
</reference>
<dbReference type="Gene3D" id="3.40.50.450">
    <property type="match status" value="1"/>
</dbReference>
<dbReference type="PANTHER" id="PTHR43022:SF1">
    <property type="entry name" value="PROTEIN SMF"/>
    <property type="match status" value="1"/>
</dbReference>
<evidence type="ECO:0000259" key="2">
    <source>
        <dbReference type="Pfam" id="PF02481"/>
    </source>
</evidence>
<name>A0A7Y9LFR5_9ACTN</name>
<dbReference type="RefSeq" id="WP_179757678.1">
    <property type="nucleotide sequence ID" value="NZ_JACCBU010000001.1"/>
</dbReference>
<comment type="similarity">
    <text evidence="1">Belongs to the DprA/Smf family.</text>
</comment>
<accession>A0A7Y9LFR5</accession>
<dbReference type="NCBIfam" id="TIGR00732">
    <property type="entry name" value="dprA"/>
    <property type="match status" value="1"/>
</dbReference>
<dbReference type="Proteomes" id="UP000569914">
    <property type="component" value="Unassembled WGS sequence"/>
</dbReference>
<keyword evidence="4" id="KW-1185">Reference proteome</keyword>
<evidence type="ECO:0000256" key="1">
    <source>
        <dbReference type="ARBA" id="ARBA00006525"/>
    </source>
</evidence>
<dbReference type="PANTHER" id="PTHR43022">
    <property type="entry name" value="PROTEIN SMF"/>
    <property type="match status" value="1"/>
</dbReference>
<organism evidence="3 4">
    <name type="scientific">Microlunatus parietis</name>
    <dbReference type="NCBI Taxonomy" id="682979"/>
    <lineage>
        <taxon>Bacteria</taxon>
        <taxon>Bacillati</taxon>
        <taxon>Actinomycetota</taxon>
        <taxon>Actinomycetes</taxon>
        <taxon>Propionibacteriales</taxon>
        <taxon>Propionibacteriaceae</taxon>
        <taxon>Microlunatus</taxon>
    </lineage>
</organism>
<evidence type="ECO:0000313" key="4">
    <source>
        <dbReference type="Proteomes" id="UP000569914"/>
    </source>
</evidence>
<dbReference type="AlphaFoldDB" id="A0A7Y9LFR5"/>
<dbReference type="GO" id="GO:0009294">
    <property type="term" value="P:DNA-mediated transformation"/>
    <property type="evidence" value="ECO:0007669"/>
    <property type="project" value="InterPro"/>
</dbReference>
<evidence type="ECO:0000313" key="3">
    <source>
        <dbReference type="EMBL" id="NYE75118.1"/>
    </source>
</evidence>
<dbReference type="SUPFAM" id="SSF102405">
    <property type="entry name" value="MCP/YpsA-like"/>
    <property type="match status" value="1"/>
</dbReference>
<feature type="domain" description="Smf/DprA SLOG" evidence="2">
    <location>
        <begin position="75"/>
        <end position="294"/>
    </location>
</feature>
<dbReference type="InterPro" id="IPR003488">
    <property type="entry name" value="DprA"/>
</dbReference>
<protein>
    <submittedName>
        <fullName evidence="3">DNA processing protein</fullName>
    </submittedName>
</protein>
<dbReference type="InterPro" id="IPR057666">
    <property type="entry name" value="DrpA_SLOG"/>
</dbReference>
<comment type="caution">
    <text evidence="3">The sequence shown here is derived from an EMBL/GenBank/DDBJ whole genome shotgun (WGS) entry which is preliminary data.</text>
</comment>
<gene>
    <name evidence="3" type="ORF">BKA15_006447</name>
</gene>
<dbReference type="Pfam" id="PF02481">
    <property type="entry name" value="DNA_processg_A"/>
    <property type="match status" value="1"/>
</dbReference>
<proteinExistence type="inferred from homology"/>
<dbReference type="EMBL" id="JACCBU010000001">
    <property type="protein sequence ID" value="NYE75118.1"/>
    <property type="molecule type" value="Genomic_DNA"/>
</dbReference>
<sequence>MTTPERLDDRRARMALSAVVESGEAELSRLVDDLGASEVWRRARDGTLGAPLAGRAARLDLRAVLADAAQLGMRFVMPGDAEWPAPLEDLRRAEPVQRRGGLPLGLWLRGTARLADSCRRAVAIVGSRAATAYGTAVATELAADLAERQVTVLSGGAYGIDAAAHRGALAAGGRTVAVLAGGADVPYPKGNEALLDRIAADHVIVSELPPGAAPTRMRFLARNRLIAALADGVIVVEAALRSGARNTANWAVGTGRVLMALPGPVHSTLSAGPHLLVREGQATLVTSAADVLELISPVGQQMAPVQRGERRVTDGFDPIRLAVFEAVPARRRRPSGEIALIAGVPLRRALAELTALEGEALVDGSADGWRLAARTGETATPREGVA</sequence>